<feature type="compositionally biased region" description="Basic and acidic residues" evidence="1">
    <location>
        <begin position="117"/>
        <end position="128"/>
    </location>
</feature>
<name>A0ABQ0DHD4_9EUKA</name>
<protein>
    <recommendedName>
        <fullName evidence="4">Myb-like domain-containing protein</fullName>
    </recommendedName>
</protein>
<feature type="compositionally biased region" description="Polar residues" evidence="1">
    <location>
        <begin position="143"/>
        <end position="183"/>
    </location>
</feature>
<evidence type="ECO:0000313" key="3">
    <source>
        <dbReference type="Proteomes" id="UP001628156"/>
    </source>
</evidence>
<evidence type="ECO:0008006" key="4">
    <source>
        <dbReference type="Google" id="ProtNLM"/>
    </source>
</evidence>
<sequence length="319" mass="36873">MNIDDTSHEKDGIVEWTEEEIQTLNHNLKSFPEGDYSEFKRLTLLLTKLPRKRLRDVSARLEYYKQLQTNPTLTWKDFYCEHKLNKQKRMESYSPRSSSSENDDCQLKRKRGRSRSKSKEKQSRDSRENSSLGTVGDSPHASPLQNKDLSFTPQVSPEGTIKSELTQQSLTRSKSGINVPRTKQSLPIKMSEYIQENKRTNDINDYKIKKISVLIPQSPQLPLNTSLLQLHFTSVPSNRLDSLRSLLLKNERVIDQLFQYELQTSQIDFASVREFSSTTKAILDITEQMAHPLALPIVFNTPISLREIQSHLNELGMKY</sequence>
<proteinExistence type="predicted"/>
<reference evidence="2 3" key="1">
    <citation type="journal article" date="2019" name="PLoS Negl. Trop. Dis.">
        <title>Whole genome sequencing of Entamoeba nuttalli reveals mammalian host-related molecular signatures and a novel octapeptide-repeat surface protein.</title>
        <authorList>
            <person name="Tanaka M."/>
            <person name="Makiuchi T."/>
            <person name="Komiyama T."/>
            <person name="Shiina T."/>
            <person name="Osaki K."/>
            <person name="Tachibana H."/>
        </authorList>
    </citation>
    <scope>NUCLEOTIDE SEQUENCE [LARGE SCALE GENOMIC DNA]</scope>
    <source>
        <strain evidence="2 3">P19-061405</strain>
    </source>
</reference>
<accession>A0ABQ0DHD4</accession>
<dbReference type="Proteomes" id="UP001628156">
    <property type="component" value="Unassembled WGS sequence"/>
</dbReference>
<keyword evidence="3" id="KW-1185">Reference proteome</keyword>
<evidence type="ECO:0000256" key="1">
    <source>
        <dbReference type="SAM" id="MobiDB-lite"/>
    </source>
</evidence>
<gene>
    <name evidence="2" type="ORF">ENUP19_0100G0017</name>
</gene>
<dbReference type="EMBL" id="BAAFRS010000100">
    <property type="protein sequence ID" value="GAB1222268.1"/>
    <property type="molecule type" value="Genomic_DNA"/>
</dbReference>
<comment type="caution">
    <text evidence="2">The sequence shown here is derived from an EMBL/GenBank/DDBJ whole genome shotgun (WGS) entry which is preliminary data.</text>
</comment>
<feature type="region of interest" description="Disordered" evidence="1">
    <location>
        <begin position="87"/>
        <end position="183"/>
    </location>
</feature>
<organism evidence="2 3">
    <name type="scientific">Entamoeba nuttalli</name>
    <dbReference type="NCBI Taxonomy" id="412467"/>
    <lineage>
        <taxon>Eukaryota</taxon>
        <taxon>Amoebozoa</taxon>
        <taxon>Evosea</taxon>
        <taxon>Archamoebae</taxon>
        <taxon>Mastigamoebida</taxon>
        <taxon>Entamoebidae</taxon>
        <taxon>Entamoeba</taxon>
    </lineage>
</organism>
<evidence type="ECO:0000313" key="2">
    <source>
        <dbReference type="EMBL" id="GAB1222268.1"/>
    </source>
</evidence>